<protein>
    <submittedName>
        <fullName evidence="1">Uncharacterized protein</fullName>
    </submittedName>
</protein>
<dbReference type="AlphaFoldDB" id="A0A426YT37"/>
<name>A0A426YT37_ENSVE</name>
<sequence>MSSQLGTARWYTWMPGNSSLAPEGCASSSEYRLVDREPRWSPHARVNFWSFVELQSLRVCCDIPERVAYHRSEDVVWLASVGEASLFASALFRSSVGSPIVKASVGLWGHLDSAPPMIKLAMRSKGLECRLLGFECPRFLLFTWVPFMLHIGRRVRTRLVWMLVQSHMLSCSLGEERAIDLSTGVDLKASSGG</sequence>
<proteinExistence type="predicted"/>
<dbReference type="Proteomes" id="UP000287651">
    <property type="component" value="Unassembled WGS sequence"/>
</dbReference>
<dbReference type="EMBL" id="AMZH03010368">
    <property type="protein sequence ID" value="RRT54879.1"/>
    <property type="molecule type" value="Genomic_DNA"/>
</dbReference>
<evidence type="ECO:0000313" key="1">
    <source>
        <dbReference type="EMBL" id="RRT54879.1"/>
    </source>
</evidence>
<gene>
    <name evidence="1" type="ORF">B296_00026431</name>
</gene>
<reference evidence="1 2" key="1">
    <citation type="journal article" date="2014" name="Agronomy (Basel)">
        <title>A Draft Genome Sequence for Ensete ventricosum, the Drought-Tolerant Tree Against Hunger.</title>
        <authorList>
            <person name="Harrison J."/>
            <person name="Moore K.A."/>
            <person name="Paszkiewicz K."/>
            <person name="Jones T."/>
            <person name="Grant M."/>
            <person name="Ambacheew D."/>
            <person name="Muzemil S."/>
            <person name="Studholme D.J."/>
        </authorList>
    </citation>
    <scope>NUCLEOTIDE SEQUENCE [LARGE SCALE GENOMIC DNA]</scope>
</reference>
<organism evidence="1 2">
    <name type="scientific">Ensete ventricosum</name>
    <name type="common">Abyssinian banana</name>
    <name type="synonym">Musa ensete</name>
    <dbReference type="NCBI Taxonomy" id="4639"/>
    <lineage>
        <taxon>Eukaryota</taxon>
        <taxon>Viridiplantae</taxon>
        <taxon>Streptophyta</taxon>
        <taxon>Embryophyta</taxon>
        <taxon>Tracheophyta</taxon>
        <taxon>Spermatophyta</taxon>
        <taxon>Magnoliopsida</taxon>
        <taxon>Liliopsida</taxon>
        <taxon>Zingiberales</taxon>
        <taxon>Musaceae</taxon>
        <taxon>Ensete</taxon>
    </lineage>
</organism>
<accession>A0A426YT37</accession>
<evidence type="ECO:0000313" key="2">
    <source>
        <dbReference type="Proteomes" id="UP000287651"/>
    </source>
</evidence>
<comment type="caution">
    <text evidence="1">The sequence shown here is derived from an EMBL/GenBank/DDBJ whole genome shotgun (WGS) entry which is preliminary data.</text>
</comment>